<dbReference type="Proteomes" id="UP000245086">
    <property type="component" value="Unassembled WGS sequence"/>
</dbReference>
<evidence type="ECO:0000313" key="2">
    <source>
        <dbReference type="EMBL" id="GBF58859.1"/>
    </source>
</evidence>
<dbReference type="Pfam" id="PF03883">
    <property type="entry name" value="H2O2_YaaD"/>
    <property type="match status" value="1"/>
</dbReference>
<dbReference type="OrthoDB" id="9777133at2"/>
<protein>
    <recommendedName>
        <fullName evidence="1">UPF0246 protein PbB2_02548</fullName>
    </recommendedName>
</protein>
<gene>
    <name evidence="2" type="ORF">PbB2_02548</name>
</gene>
<dbReference type="InterPro" id="IPR005583">
    <property type="entry name" value="YaaA"/>
</dbReference>
<keyword evidence="3" id="KW-1185">Reference proteome</keyword>
<evidence type="ECO:0000313" key="3">
    <source>
        <dbReference type="Proteomes" id="UP000245086"/>
    </source>
</evidence>
<dbReference type="NCBIfam" id="NF002542">
    <property type="entry name" value="PRK02101.1-3"/>
    <property type="match status" value="1"/>
</dbReference>
<dbReference type="AlphaFoldDB" id="A0A2P2ECR9"/>
<comment type="caution">
    <text evidence="2">The sequence shown here is derived from an EMBL/GenBank/DDBJ whole genome shotgun (WGS) entry which is preliminary data.</text>
</comment>
<proteinExistence type="inferred from homology"/>
<dbReference type="GO" id="GO:0033194">
    <property type="term" value="P:response to hydroperoxide"/>
    <property type="evidence" value="ECO:0007669"/>
    <property type="project" value="TreeGrafter"/>
</dbReference>
<sequence length="267" mass="29813">MLILLSPAKNLNYEPVAFELPATKPRLEADIAPLAKVTAKLKRSDIAKLMHLSDNLAELNYQRFQAFDPALDGPEVLQAALAFNGDVYQGLQARDLNAEDLNWAQDHVRILSGLYGLLRPLDVIAPYRLEMGTRLKTRRGDSLYDFWGDRLSKALNEDLAGQDRPVVLNLASQEYFGAVNVKALKATVLTASFKEVKDGQARVLSFYAKRARGTMARFCIDNRIDTPEAIKAFDRDGYRFDPSLSKANNWVFTRPQPEGPVLSKDAG</sequence>
<dbReference type="PANTHER" id="PTHR30283">
    <property type="entry name" value="PEROXIDE STRESS RESPONSE PROTEIN YAAA"/>
    <property type="match status" value="1"/>
</dbReference>
<dbReference type="GO" id="GO:0005829">
    <property type="term" value="C:cytosol"/>
    <property type="evidence" value="ECO:0007669"/>
    <property type="project" value="TreeGrafter"/>
</dbReference>
<evidence type="ECO:0000256" key="1">
    <source>
        <dbReference type="HAMAP-Rule" id="MF_00652"/>
    </source>
</evidence>
<dbReference type="HAMAP" id="MF_00652">
    <property type="entry name" value="UPF0246"/>
    <property type="match status" value="1"/>
</dbReference>
<comment type="similarity">
    <text evidence="1">Belongs to the UPF0246 family.</text>
</comment>
<dbReference type="EMBL" id="BFBR01000008">
    <property type="protein sequence ID" value="GBF58859.1"/>
    <property type="molecule type" value="Genomic_DNA"/>
</dbReference>
<accession>A0A2P2ECR9</accession>
<dbReference type="PANTHER" id="PTHR30283:SF4">
    <property type="entry name" value="PEROXIDE STRESS RESISTANCE PROTEIN YAAA"/>
    <property type="match status" value="1"/>
</dbReference>
<dbReference type="RefSeq" id="WP_108985718.1">
    <property type="nucleotide sequence ID" value="NZ_BFBR01000008.1"/>
</dbReference>
<name>A0A2P2ECR9_9PROT</name>
<reference evidence="2 3" key="1">
    <citation type="journal article" date="2018" name="Genome Announc.">
        <title>Draft Genome Sequence of "Candidatus Phycosocius bacilliformis," an Alphaproteobacterial Ectosymbiont of the Hydrocarbon-Producing Green Alga Botryococcus braunii.</title>
        <authorList>
            <person name="Tanabe Y."/>
            <person name="Yamaguchi H."/>
            <person name="Watanabe M.M."/>
        </authorList>
    </citation>
    <scope>NUCLEOTIDE SEQUENCE [LARGE SCALE GENOMIC DNA]</scope>
    <source>
        <strain evidence="2 3">BOTRYCO-2</strain>
    </source>
</reference>
<organism evidence="2 3">
    <name type="scientific">Candidatus Phycosocius bacilliformis</name>
    <dbReference type="NCBI Taxonomy" id="1445552"/>
    <lineage>
        <taxon>Bacteria</taxon>
        <taxon>Pseudomonadati</taxon>
        <taxon>Pseudomonadota</taxon>
        <taxon>Alphaproteobacteria</taxon>
        <taxon>Caulobacterales</taxon>
        <taxon>Caulobacterales incertae sedis</taxon>
        <taxon>Candidatus Phycosocius</taxon>
    </lineage>
</organism>